<organism evidence="10 11">
    <name type="scientific">Mycena chlorophos</name>
    <name type="common">Agaric fungus</name>
    <name type="synonym">Agaricus chlorophos</name>
    <dbReference type="NCBI Taxonomy" id="658473"/>
    <lineage>
        <taxon>Eukaryota</taxon>
        <taxon>Fungi</taxon>
        <taxon>Dikarya</taxon>
        <taxon>Basidiomycota</taxon>
        <taxon>Agaricomycotina</taxon>
        <taxon>Agaricomycetes</taxon>
        <taxon>Agaricomycetidae</taxon>
        <taxon>Agaricales</taxon>
        <taxon>Marasmiineae</taxon>
        <taxon>Mycenaceae</taxon>
        <taxon>Mycena</taxon>
    </lineage>
</organism>
<comment type="similarity">
    <text evidence="3">Belongs to the methylenetetrahydrofolate reductase family.</text>
</comment>
<evidence type="ECO:0000256" key="7">
    <source>
        <dbReference type="RuleBase" id="RU004254"/>
    </source>
</evidence>
<dbReference type="InterPro" id="IPR004621">
    <property type="entry name" value="Fadh2_euk"/>
</dbReference>
<dbReference type="PANTHER" id="PTHR45754">
    <property type="entry name" value="METHYLENETETRAHYDROFOLATE REDUCTASE"/>
    <property type="match status" value="1"/>
</dbReference>
<reference evidence="10" key="1">
    <citation type="submission" date="2014-09" db="EMBL/GenBank/DDBJ databases">
        <title>Genome sequence of the luminous mushroom Mycena chlorophos for searching fungal bioluminescence genes.</title>
        <authorList>
            <person name="Tanaka Y."/>
            <person name="Kasuga D."/>
            <person name="Oba Y."/>
            <person name="Hase S."/>
            <person name="Sato K."/>
            <person name="Oba Y."/>
            <person name="Sakakibara Y."/>
        </authorList>
    </citation>
    <scope>NUCLEOTIDE SEQUENCE</scope>
</reference>
<feature type="compositionally biased region" description="Low complexity" evidence="8">
    <location>
        <begin position="1070"/>
        <end position="1096"/>
    </location>
</feature>
<keyword evidence="6" id="KW-0560">Oxidoreductase</keyword>
<dbReference type="Proteomes" id="UP000815677">
    <property type="component" value="Unassembled WGS sequence"/>
</dbReference>
<evidence type="ECO:0000256" key="2">
    <source>
        <dbReference type="ARBA" id="ARBA00004777"/>
    </source>
</evidence>
<evidence type="ECO:0000256" key="4">
    <source>
        <dbReference type="ARBA" id="ARBA00022630"/>
    </source>
</evidence>
<dbReference type="EMBL" id="DF840919">
    <property type="protein sequence ID" value="GAT45192.1"/>
    <property type="molecule type" value="Genomic_DNA"/>
</dbReference>
<feature type="compositionally biased region" description="Polar residues" evidence="8">
    <location>
        <begin position="966"/>
        <end position="980"/>
    </location>
</feature>
<evidence type="ECO:0000256" key="1">
    <source>
        <dbReference type="ARBA" id="ARBA00001974"/>
    </source>
</evidence>
<evidence type="ECO:0000313" key="11">
    <source>
        <dbReference type="Proteomes" id="UP000815677"/>
    </source>
</evidence>
<dbReference type="PANTHER" id="PTHR45754:SF3">
    <property type="entry name" value="METHYLENETETRAHYDROFOLATE REDUCTASE (NADPH)"/>
    <property type="match status" value="1"/>
</dbReference>
<comment type="cofactor">
    <cofactor evidence="1">
        <name>FAD</name>
        <dbReference type="ChEBI" id="CHEBI:57692"/>
    </cofactor>
</comment>
<gene>
    <name evidence="10" type="ORF">MCHLO_02782</name>
</gene>
<evidence type="ECO:0000259" key="9">
    <source>
        <dbReference type="Pfam" id="PF21895"/>
    </source>
</evidence>
<evidence type="ECO:0000313" key="10">
    <source>
        <dbReference type="EMBL" id="GAT45192.1"/>
    </source>
</evidence>
<protein>
    <submittedName>
        <fullName evidence="10">Methylenetetrahydrofolate reductase</fullName>
    </submittedName>
</protein>
<feature type="compositionally biased region" description="Pro residues" evidence="8">
    <location>
        <begin position="982"/>
        <end position="994"/>
    </location>
</feature>
<dbReference type="SUPFAM" id="SSF51730">
    <property type="entry name" value="FAD-linked oxidoreductase"/>
    <property type="match status" value="1"/>
</dbReference>
<name>A0ABQ0L2H1_MYCCL</name>
<feature type="compositionally biased region" description="Low complexity" evidence="8">
    <location>
        <begin position="731"/>
        <end position="744"/>
    </location>
</feature>
<feature type="region of interest" description="Disordered" evidence="8">
    <location>
        <begin position="1024"/>
        <end position="1122"/>
    </location>
</feature>
<keyword evidence="4" id="KW-0285">Flavoprotein</keyword>
<feature type="region of interest" description="Disordered" evidence="8">
    <location>
        <begin position="720"/>
        <end position="747"/>
    </location>
</feature>
<keyword evidence="5" id="KW-0274">FAD</keyword>
<dbReference type="InterPro" id="IPR053806">
    <property type="entry name" value="MTHFR_C"/>
</dbReference>
<comment type="pathway">
    <text evidence="2 7">One-carbon metabolism; tetrahydrofolate interconversion.</text>
</comment>
<dbReference type="Gene3D" id="3.20.20.220">
    <property type="match status" value="1"/>
</dbReference>
<keyword evidence="11" id="KW-1185">Reference proteome</keyword>
<accession>A0ABQ0L2H1</accession>
<feature type="compositionally biased region" description="Low complexity" evidence="8">
    <location>
        <begin position="1104"/>
        <end position="1115"/>
    </location>
</feature>
<dbReference type="Pfam" id="PF21895">
    <property type="entry name" value="MTHFR_C"/>
    <property type="match status" value="1"/>
</dbReference>
<evidence type="ECO:0000256" key="3">
    <source>
        <dbReference type="ARBA" id="ARBA00006743"/>
    </source>
</evidence>
<evidence type="ECO:0000256" key="8">
    <source>
        <dbReference type="SAM" id="MobiDB-lite"/>
    </source>
</evidence>
<evidence type="ECO:0000256" key="6">
    <source>
        <dbReference type="ARBA" id="ARBA00023002"/>
    </source>
</evidence>
<feature type="region of interest" description="Disordered" evidence="8">
    <location>
        <begin position="966"/>
        <end position="996"/>
    </location>
</feature>
<dbReference type="InterPro" id="IPR003171">
    <property type="entry name" value="Mehydrof_redctse-like"/>
</dbReference>
<dbReference type="CDD" id="cd00537">
    <property type="entry name" value="MTHFR"/>
    <property type="match status" value="1"/>
</dbReference>
<evidence type="ECO:0000256" key="5">
    <source>
        <dbReference type="ARBA" id="ARBA00022827"/>
    </source>
</evidence>
<dbReference type="Pfam" id="PF02219">
    <property type="entry name" value="MTHFR"/>
    <property type="match status" value="1"/>
</dbReference>
<feature type="domain" description="MTHFR SAM-binding regulatory" evidence="9">
    <location>
        <begin position="304"/>
        <end position="580"/>
    </location>
</feature>
<proteinExistence type="inferred from homology"/>
<dbReference type="NCBIfam" id="TIGR00677">
    <property type="entry name" value="fadh2_euk"/>
    <property type="match status" value="1"/>
</dbReference>
<sequence>MKVTQKINQADKENKIWWSFEYFPPRTAQGLQNLLDRIERMRALGPEFIDITWNAGGRTSDLTSEMVKTCQGLIGIETCMHLTCTNMPASKVDVALREAKLSGCRNVLALRGDPPAGKDEWEAVEGGYVHGIDLVKHIRREYGDYFDIAVAGFPQHQLLSPEERDQEMKWLKEKVDAGVDFIFTQMFYDVQIFIDWVHSVRAAGITIPIVPGIAPIQTWNGFMRATSLAKTIIPQPFLDALEPHQNDDEKVRAIGTKLVAEMCRKILDENLGIRGLHFYTMNLEKGTKMLLEELNLVPRVETVKPLPWRQSLTPTRRTETIRPIFWANRTKSYISRTENWDEYPNGRFGDSRSPAYGELDGYGVWIKQTKEDALKLWGEPKSFTDVADLFARFCGRSLKALPWSDQAPAGETSIIASQLARMNRYGFLTINSQPAVNGAKSEDPVVGWGPRNGYVYQKAYLEFFVQPELLSLLLTHIERDSNITYYVINARGDLRTNTHSDGPNAVTWGVFPGKEIVQPTIVEAISFMAWKDEAYELGQQWAKIYDAGSQSRKLISELMDTCFLVNVVHNDFHDTEAIFQPFFKAGEEYLADTSFASLDCAHYVPDDSLLAESLTLSSMSSSTSSTPPLPAGCMVPLSVIIGHFDGPIMLQPSIVSKATPTAPTPPRLRTMIKEKLLIETWLNGVDPDAVEHTPWGDITLDNPVPWKSEGSLYTPQAFKSKFTSARRSQSPEEQQQPDTETETPVFQSRRVKNRNALVFEREIILHADGKSNRVSLQADADAMEPEVAAMLSELQDLNSFFKKQDALPPPPSLIVSNSHFSLPVSFESPSKQIPKAVLPLAARRGKVLPPVAIKHLSDGNDYPGMPTAFLGSPSAYSPQFELSPQQERSSMDLQEMVTSLRSQCASIEPASPVDERTIEVTPPTPEEDEWAFADGILDFYSPSPFESQFVKKPLRPDLVDYAAESFSTRSPSRAESLNRQPSAPPSTPLPPCPSPVQRVSVRSILKSSKSVRFAEELEVDIAESPVPPPRSYRHHSTPPKPRDSMMPALPRSTIHDPLRSPPPRSVSKLQSRPTTRQRRATTPASFGSTSPASSPSRTRGLSVTTETNTNTNANAGSGVGVSPVKDAIPASGRHSLGRVFAKEKENKVPGGREMRRASMHVPVIGSAVATTTKSRMPVPLRNILTRFK</sequence>
<dbReference type="InterPro" id="IPR029041">
    <property type="entry name" value="FAD-linked_oxidoreductase-like"/>
</dbReference>